<name>A0A061RHR1_9CHLO</name>
<feature type="region of interest" description="Disordered" evidence="1">
    <location>
        <begin position="1"/>
        <end position="56"/>
    </location>
</feature>
<reference evidence="2" key="1">
    <citation type="submission" date="2014-05" db="EMBL/GenBank/DDBJ databases">
        <title>The transcriptome of the halophilic microalga Tetraselmis sp. GSL018 isolated from the Great Salt Lake, Utah.</title>
        <authorList>
            <person name="Jinkerson R.E."/>
            <person name="D'Adamo S."/>
            <person name="Posewitz M.C."/>
        </authorList>
    </citation>
    <scope>NUCLEOTIDE SEQUENCE</scope>
    <source>
        <strain evidence="2">GSL018</strain>
    </source>
</reference>
<gene>
    <name evidence="2" type="ORF">TSPGSL018_4429</name>
</gene>
<accession>A0A061RHR1</accession>
<dbReference type="AlphaFoldDB" id="A0A061RHR1"/>
<feature type="non-terminal residue" evidence="2">
    <location>
        <position position="1"/>
    </location>
</feature>
<dbReference type="EMBL" id="GBEZ01015888">
    <property type="protein sequence ID" value="JAC70314.1"/>
    <property type="molecule type" value="Transcribed_RNA"/>
</dbReference>
<protein>
    <submittedName>
        <fullName evidence="2">Uncharacterized protein</fullName>
    </submittedName>
</protein>
<evidence type="ECO:0000256" key="1">
    <source>
        <dbReference type="SAM" id="MobiDB-lite"/>
    </source>
</evidence>
<proteinExistence type="predicted"/>
<sequence>EGGRPSGFQKGEGRGEGGRGSPEDEGPFLRSSDFPSRTDAPGQGGKDPRGRARGPA</sequence>
<evidence type="ECO:0000313" key="2">
    <source>
        <dbReference type="EMBL" id="JAC70314.1"/>
    </source>
</evidence>
<organism evidence="2">
    <name type="scientific">Tetraselmis sp. GSL018</name>
    <dbReference type="NCBI Taxonomy" id="582737"/>
    <lineage>
        <taxon>Eukaryota</taxon>
        <taxon>Viridiplantae</taxon>
        <taxon>Chlorophyta</taxon>
        <taxon>core chlorophytes</taxon>
        <taxon>Chlorodendrophyceae</taxon>
        <taxon>Chlorodendrales</taxon>
        <taxon>Chlorodendraceae</taxon>
        <taxon>Tetraselmis</taxon>
    </lineage>
</organism>